<evidence type="ECO:0000313" key="2">
    <source>
        <dbReference type="Proteomes" id="UP000514509"/>
    </source>
</evidence>
<dbReference type="RefSeq" id="WP_182414562.1">
    <property type="nucleotide sequence ID" value="NZ_CP055153.1"/>
</dbReference>
<dbReference type="KEGG" id="add:HUW48_04645"/>
<accession>A0A7L7L3J6</accession>
<proteinExistence type="predicted"/>
<reference evidence="1 2" key="1">
    <citation type="submission" date="2020-08" db="EMBL/GenBank/DDBJ databases">
        <title>Adhaeribacter dokdonensis sp. nov., isolated from the rhizosphere of Elymus tsukushiensis, a plant native to the Dokdo Islands, Republic of Korea.</title>
        <authorList>
            <person name="Ghim S.Y."/>
        </authorList>
    </citation>
    <scope>NUCLEOTIDE SEQUENCE [LARGE SCALE GENOMIC DNA]</scope>
    <source>
        <strain evidence="1 2">KUDC8001</strain>
    </source>
</reference>
<keyword evidence="2" id="KW-1185">Reference proteome</keyword>
<dbReference type="Pfam" id="PF12831">
    <property type="entry name" value="FAD_oxidored"/>
    <property type="match status" value="1"/>
</dbReference>
<organism evidence="1 2">
    <name type="scientific">Adhaeribacter radiodurans</name>
    <dbReference type="NCBI Taxonomy" id="2745197"/>
    <lineage>
        <taxon>Bacteria</taxon>
        <taxon>Pseudomonadati</taxon>
        <taxon>Bacteroidota</taxon>
        <taxon>Cytophagia</taxon>
        <taxon>Cytophagales</taxon>
        <taxon>Hymenobacteraceae</taxon>
        <taxon>Adhaeribacter</taxon>
    </lineage>
</organism>
<dbReference type="Proteomes" id="UP000514509">
    <property type="component" value="Chromosome"/>
</dbReference>
<gene>
    <name evidence="1" type="ORF">HUW48_04645</name>
</gene>
<evidence type="ECO:0000313" key="1">
    <source>
        <dbReference type="EMBL" id="QMU27367.1"/>
    </source>
</evidence>
<dbReference type="EMBL" id="CP055153">
    <property type="protein sequence ID" value="QMU27367.1"/>
    <property type="molecule type" value="Genomic_DNA"/>
</dbReference>
<name>A0A7L7L3J6_9BACT</name>
<protein>
    <submittedName>
        <fullName evidence="1">FAD-dependent oxidoreductase</fullName>
    </submittedName>
</protein>
<sequence>MRWFLQNESDINVYFKKYYSSSYTSNIPKEEECQNLFLPDCLSNSQIDYGSICIKLAFIILEQSAADATGQAIDANVAMQNVDDTKLKAQLLKDKQKLEL</sequence>
<dbReference type="AlphaFoldDB" id="A0A7L7L3J6"/>